<dbReference type="PROSITE" id="PS52016">
    <property type="entry name" value="TONB_DEPENDENT_REC_3"/>
    <property type="match status" value="1"/>
</dbReference>
<evidence type="ECO:0000259" key="11">
    <source>
        <dbReference type="Pfam" id="PF00593"/>
    </source>
</evidence>
<dbReference type="STRING" id="573321.SAMN04488505_104488"/>
<dbReference type="InterPro" id="IPR023996">
    <property type="entry name" value="TonB-dep_OMP_SusC/RagA"/>
</dbReference>
<evidence type="ECO:0000256" key="1">
    <source>
        <dbReference type="ARBA" id="ARBA00004571"/>
    </source>
</evidence>
<dbReference type="InterPro" id="IPR036942">
    <property type="entry name" value="Beta-barrel_TonB_sf"/>
</dbReference>
<dbReference type="InterPro" id="IPR039426">
    <property type="entry name" value="TonB-dep_rcpt-like"/>
</dbReference>
<feature type="domain" description="TonB-dependent receptor plug" evidence="12">
    <location>
        <begin position="120"/>
        <end position="235"/>
    </location>
</feature>
<protein>
    <submittedName>
        <fullName evidence="13">Iron complex outermembrane recepter protein</fullName>
    </submittedName>
</protein>
<dbReference type="SUPFAM" id="SSF56935">
    <property type="entry name" value="Porins"/>
    <property type="match status" value="1"/>
</dbReference>
<evidence type="ECO:0000256" key="9">
    <source>
        <dbReference type="RuleBase" id="RU003357"/>
    </source>
</evidence>
<dbReference type="NCBIfam" id="TIGR04057">
    <property type="entry name" value="SusC_RagA_signa"/>
    <property type="match status" value="1"/>
</dbReference>
<evidence type="ECO:0000256" key="8">
    <source>
        <dbReference type="PROSITE-ProRule" id="PRU01360"/>
    </source>
</evidence>
<proteinExistence type="inferred from homology"/>
<name>A0A1H7YPD6_9BACT</name>
<evidence type="ECO:0000313" key="13">
    <source>
        <dbReference type="EMBL" id="SEM47049.1"/>
    </source>
</evidence>
<dbReference type="InterPro" id="IPR000531">
    <property type="entry name" value="Beta-barrel_TonB"/>
</dbReference>
<gene>
    <name evidence="13" type="ORF">SAMN04488505_104488</name>
</gene>
<dbReference type="Pfam" id="PF00593">
    <property type="entry name" value="TonB_dep_Rec_b-barrel"/>
    <property type="match status" value="1"/>
</dbReference>
<evidence type="ECO:0000313" key="14">
    <source>
        <dbReference type="Proteomes" id="UP000198984"/>
    </source>
</evidence>
<keyword evidence="7 8" id="KW-0998">Cell outer membrane</keyword>
<keyword evidence="2 8" id="KW-0813">Transport</keyword>
<evidence type="ECO:0000256" key="5">
    <source>
        <dbReference type="ARBA" id="ARBA00023077"/>
    </source>
</evidence>
<dbReference type="GO" id="GO:0009279">
    <property type="term" value="C:cell outer membrane"/>
    <property type="evidence" value="ECO:0007669"/>
    <property type="project" value="UniProtKB-SubCell"/>
</dbReference>
<accession>A0A1H7YPD6</accession>
<sequence>MQKLRLLKYLLLLCFMACSLITYAQTGNISGKVTDETGQPLPGATVFIKGTNQNTIAGPDGSFKLPVNSGNVIVVIRMIGYQPIERPFTINGALQQDFQLSADTRGLNEVVVVGYGTQKKSDLTGSITAISSKDFNKGTVTTPEQLITGRVAGVQISSNGGAPGAGSKIRIRGGSSLNASNDPLIVVDGVPLDNAEVKGTSNPLSFINPNDIESFNILKDASATAIYGSRASNGVIIITTKKGKVGDQLRVNFSTINSLSQKEGIVPVLSADQFRQVVNEHGTAAQKALLGTANTNWQDAIYRTAFSTDNNLNLSGAVKSLPYRVSVGFTNQDGILKTSSMRRQSASISLSPHLLDDHLKIDLNVRGAITKSRFADQEAINAAVAFDPTQPIHTTNAFGNYFEWLDPTTNNTAPNTLATRNPLSMLELKNDKGEVKRSLGNIAFDYKFHFLPELRANLNLGYDVSKTEGRTLIPAYAGNVFNRGGTDKSYSQTRNNKLLDFYLNYAKDLKGISSRIDVTGGYSYQDFIRTEPTYPDLNAKGDTISAAGIPFKTQNTLVSFFGRLNYTLLDRYLLTVTVRRDGSSRFRQHWGTFPSAALAWRINQEAFLKNSKTISDLKLRVGYGVTGQQDFGGLLTDYPYLPRYTLSDPTAQYQFGNSYYLTLRPEGYDANIKWEETKTYNAGLDFGFLNNRISGSVDYYVKKTKDLLSVIPVAAGSNLTNQLLTNVGNIETKGIEFTLNATPISTKDFSWDAGFNFTYNTIKITNLTKVQDPKAQGIPIGTISGGTGNTVEIHSVGYAPFSYYVYKQVYKDGKPVEGQYEDLNKDGQITPDDRYRYKSPNPKFLLGFNSQFGYKSWNLGFSLRGSIGNYVYNNASSNNGAYRNFSYQNYLANMSTSINETGFAVNQYFSDYYVENASFLRMDNLSLGYNFKHLLRDKVNLRVSATVQNLFVITGYSGLDPELGNDKVGTTNVGEGIDNKFYPRPRVYSLGVNLDF</sequence>
<keyword evidence="10" id="KW-0732">Signal</keyword>
<comment type="subcellular location">
    <subcellularLocation>
        <location evidence="1 8">Cell outer membrane</location>
        <topology evidence="1 8">Multi-pass membrane protein</topology>
    </subcellularLocation>
</comment>
<keyword evidence="4 8" id="KW-0812">Transmembrane</keyword>
<keyword evidence="14" id="KW-1185">Reference proteome</keyword>
<keyword evidence="5 9" id="KW-0798">TonB box</keyword>
<dbReference type="SUPFAM" id="SSF49464">
    <property type="entry name" value="Carboxypeptidase regulatory domain-like"/>
    <property type="match status" value="1"/>
</dbReference>
<keyword evidence="3 8" id="KW-1134">Transmembrane beta strand</keyword>
<dbReference type="InterPro" id="IPR012910">
    <property type="entry name" value="Plug_dom"/>
</dbReference>
<feature type="chain" id="PRO_5011691755" evidence="10">
    <location>
        <begin position="25"/>
        <end position="996"/>
    </location>
</feature>
<organism evidence="13 14">
    <name type="scientific">Chitinophaga rupis</name>
    <dbReference type="NCBI Taxonomy" id="573321"/>
    <lineage>
        <taxon>Bacteria</taxon>
        <taxon>Pseudomonadati</taxon>
        <taxon>Bacteroidota</taxon>
        <taxon>Chitinophagia</taxon>
        <taxon>Chitinophagales</taxon>
        <taxon>Chitinophagaceae</taxon>
        <taxon>Chitinophaga</taxon>
    </lineage>
</organism>
<dbReference type="InterPro" id="IPR023997">
    <property type="entry name" value="TonB-dep_OMP_SusC/RagA_CS"/>
</dbReference>
<dbReference type="Pfam" id="PF13715">
    <property type="entry name" value="CarbopepD_reg_2"/>
    <property type="match status" value="1"/>
</dbReference>
<reference evidence="13 14" key="1">
    <citation type="submission" date="2016-10" db="EMBL/GenBank/DDBJ databases">
        <authorList>
            <person name="de Groot N.N."/>
        </authorList>
    </citation>
    <scope>NUCLEOTIDE SEQUENCE [LARGE SCALE GENOMIC DNA]</scope>
    <source>
        <strain evidence="13 14">DSM 21039</strain>
    </source>
</reference>
<feature type="signal peptide" evidence="10">
    <location>
        <begin position="1"/>
        <end position="24"/>
    </location>
</feature>
<dbReference type="EMBL" id="FOBB01000004">
    <property type="protein sequence ID" value="SEM47049.1"/>
    <property type="molecule type" value="Genomic_DNA"/>
</dbReference>
<comment type="similarity">
    <text evidence="8 9">Belongs to the TonB-dependent receptor family.</text>
</comment>
<evidence type="ECO:0000256" key="4">
    <source>
        <dbReference type="ARBA" id="ARBA00022692"/>
    </source>
</evidence>
<evidence type="ECO:0000256" key="2">
    <source>
        <dbReference type="ARBA" id="ARBA00022448"/>
    </source>
</evidence>
<dbReference type="Proteomes" id="UP000198984">
    <property type="component" value="Unassembled WGS sequence"/>
</dbReference>
<dbReference type="OrthoDB" id="9768177at2"/>
<dbReference type="FunFam" id="2.170.130.10:FF:000008">
    <property type="entry name" value="SusC/RagA family TonB-linked outer membrane protein"/>
    <property type="match status" value="1"/>
</dbReference>
<evidence type="ECO:0000256" key="7">
    <source>
        <dbReference type="ARBA" id="ARBA00023237"/>
    </source>
</evidence>
<keyword evidence="6 8" id="KW-0472">Membrane</keyword>
<dbReference type="AlphaFoldDB" id="A0A1H7YPD6"/>
<dbReference type="Gene3D" id="2.170.130.10">
    <property type="entry name" value="TonB-dependent receptor, plug domain"/>
    <property type="match status" value="1"/>
</dbReference>
<feature type="domain" description="TonB-dependent receptor-like beta-barrel" evidence="11">
    <location>
        <begin position="395"/>
        <end position="950"/>
    </location>
</feature>
<dbReference type="Gene3D" id="2.40.170.20">
    <property type="entry name" value="TonB-dependent receptor, beta-barrel domain"/>
    <property type="match status" value="1"/>
</dbReference>
<evidence type="ECO:0000256" key="3">
    <source>
        <dbReference type="ARBA" id="ARBA00022452"/>
    </source>
</evidence>
<dbReference type="InterPro" id="IPR008969">
    <property type="entry name" value="CarboxyPept-like_regulatory"/>
</dbReference>
<dbReference type="Pfam" id="PF07715">
    <property type="entry name" value="Plug"/>
    <property type="match status" value="1"/>
</dbReference>
<evidence type="ECO:0000256" key="6">
    <source>
        <dbReference type="ARBA" id="ARBA00023136"/>
    </source>
</evidence>
<dbReference type="InterPro" id="IPR037066">
    <property type="entry name" value="Plug_dom_sf"/>
</dbReference>
<evidence type="ECO:0000256" key="10">
    <source>
        <dbReference type="SAM" id="SignalP"/>
    </source>
</evidence>
<evidence type="ECO:0000259" key="12">
    <source>
        <dbReference type="Pfam" id="PF07715"/>
    </source>
</evidence>
<dbReference type="NCBIfam" id="TIGR04056">
    <property type="entry name" value="OMP_RagA_SusC"/>
    <property type="match status" value="1"/>
</dbReference>
<dbReference type="Gene3D" id="2.60.40.1120">
    <property type="entry name" value="Carboxypeptidase-like, regulatory domain"/>
    <property type="match status" value="1"/>
</dbReference>